<dbReference type="FunFam" id="1.10.275.10:FF:000005">
    <property type="entry name" value="Histidine ammonia-lyase"/>
    <property type="match status" value="1"/>
</dbReference>
<comment type="catalytic activity">
    <reaction evidence="5 6 8">
        <text>L-histidine = trans-urocanate + NH4(+)</text>
        <dbReference type="Rhea" id="RHEA:21232"/>
        <dbReference type="ChEBI" id="CHEBI:17771"/>
        <dbReference type="ChEBI" id="CHEBI:28938"/>
        <dbReference type="ChEBI" id="CHEBI:57595"/>
        <dbReference type="EC" id="4.3.1.3"/>
    </reaction>
</comment>
<evidence type="ECO:0000256" key="7">
    <source>
        <dbReference type="RuleBase" id="RU003954"/>
    </source>
</evidence>
<dbReference type="Gene3D" id="1.10.275.10">
    <property type="entry name" value="Fumarase/aspartase (N-terminal domain)"/>
    <property type="match status" value="1"/>
</dbReference>
<evidence type="ECO:0000256" key="9">
    <source>
        <dbReference type="RuleBase" id="RU004480"/>
    </source>
</evidence>
<dbReference type="GO" id="GO:0019557">
    <property type="term" value="P:L-histidine catabolic process to glutamate and formate"/>
    <property type="evidence" value="ECO:0007669"/>
    <property type="project" value="UniProtKB-UniPathway"/>
</dbReference>
<dbReference type="EC" id="4.3.1.3" evidence="2 6"/>
<dbReference type="AlphaFoldDB" id="A0A2T4Z9C3"/>
<dbReference type="Gene3D" id="1.20.200.10">
    <property type="entry name" value="Fumarase/aspartase (Central domain)"/>
    <property type="match status" value="1"/>
</dbReference>
<dbReference type="FunFam" id="1.20.200.10:FF:000003">
    <property type="entry name" value="Histidine ammonia-lyase"/>
    <property type="match status" value="1"/>
</dbReference>
<dbReference type="UniPathway" id="UPA00379">
    <property type="reaction ID" value="UER00549"/>
</dbReference>
<dbReference type="RefSeq" id="WP_107725300.1">
    <property type="nucleotide sequence ID" value="NZ_PZZP01000001.1"/>
</dbReference>
<dbReference type="HAMAP" id="MF_00229">
    <property type="entry name" value="His_ammonia_lyase"/>
    <property type="match status" value="1"/>
</dbReference>
<keyword evidence="6" id="KW-0963">Cytoplasm</keyword>
<dbReference type="PANTHER" id="PTHR10362">
    <property type="entry name" value="HISTIDINE AMMONIA-LYASE"/>
    <property type="match status" value="1"/>
</dbReference>
<keyword evidence="4 6" id="KW-0456">Lyase</keyword>
<gene>
    <name evidence="6" type="primary">hutH</name>
    <name evidence="10" type="ORF">C8J48_1086</name>
</gene>
<comment type="PTM">
    <text evidence="6">Contains an active site 4-methylidene-imidazol-5-one (MIO), which is formed autocatalytically by cyclization and dehydration of residues Ala-Ser-Gly.</text>
</comment>
<organism evidence="10 11">
    <name type="scientific">Desmospora activa DSM 45169</name>
    <dbReference type="NCBI Taxonomy" id="1121389"/>
    <lineage>
        <taxon>Bacteria</taxon>
        <taxon>Bacillati</taxon>
        <taxon>Bacillota</taxon>
        <taxon>Bacilli</taxon>
        <taxon>Bacillales</taxon>
        <taxon>Thermoactinomycetaceae</taxon>
        <taxon>Desmospora</taxon>
    </lineage>
</organism>
<dbReference type="InterPro" id="IPR001106">
    <property type="entry name" value="Aromatic_Lyase"/>
</dbReference>
<dbReference type="InterPro" id="IPR024083">
    <property type="entry name" value="Fumarase/histidase_N"/>
</dbReference>
<evidence type="ECO:0000313" key="11">
    <source>
        <dbReference type="Proteomes" id="UP000241639"/>
    </source>
</evidence>
<evidence type="ECO:0000313" key="10">
    <source>
        <dbReference type="EMBL" id="PTM58501.1"/>
    </source>
</evidence>
<dbReference type="GO" id="GO:0019556">
    <property type="term" value="P:L-histidine catabolic process to glutamate and formamide"/>
    <property type="evidence" value="ECO:0007669"/>
    <property type="project" value="UniProtKB-UniPathway"/>
</dbReference>
<evidence type="ECO:0000256" key="4">
    <source>
        <dbReference type="ARBA" id="ARBA00023239"/>
    </source>
</evidence>
<dbReference type="Pfam" id="PF00221">
    <property type="entry name" value="Lyase_aromatic"/>
    <property type="match status" value="1"/>
</dbReference>
<keyword evidence="11" id="KW-1185">Reference proteome</keyword>
<comment type="pathway">
    <text evidence="1 6 8">Amino-acid degradation; L-histidine degradation into L-glutamate; N-formimidoyl-L-glutamate from L-histidine: step 1/3.</text>
</comment>
<dbReference type="PROSITE" id="PS00488">
    <property type="entry name" value="PAL_HISTIDASE"/>
    <property type="match status" value="1"/>
</dbReference>
<proteinExistence type="inferred from homology"/>
<feature type="modified residue" description="2,3-didehydroalanine (Ser)" evidence="6">
    <location>
        <position position="146"/>
    </location>
</feature>
<accession>A0A2T4Z9C3</accession>
<name>A0A2T4Z9C3_9BACL</name>
<comment type="similarity">
    <text evidence="6 7">Belongs to the PAL/histidase family.</text>
</comment>
<evidence type="ECO:0000256" key="5">
    <source>
        <dbReference type="ARBA" id="ARBA00049269"/>
    </source>
</evidence>
<dbReference type="NCBIfam" id="TIGR01225">
    <property type="entry name" value="hutH"/>
    <property type="match status" value="1"/>
</dbReference>
<feature type="cross-link" description="5-imidazolinone (Ala-Gly)" evidence="6">
    <location>
        <begin position="145"/>
        <end position="147"/>
    </location>
</feature>
<dbReference type="OrthoDB" id="9806955at2"/>
<reference evidence="10 11" key="1">
    <citation type="submission" date="2018-04" db="EMBL/GenBank/DDBJ databases">
        <title>Genomic Encyclopedia of Archaeal and Bacterial Type Strains, Phase II (KMG-II): from individual species to whole genera.</title>
        <authorList>
            <person name="Goeker M."/>
        </authorList>
    </citation>
    <scope>NUCLEOTIDE SEQUENCE [LARGE SCALE GENOMIC DNA]</scope>
    <source>
        <strain evidence="10 11">DSM 45169</strain>
    </source>
</reference>
<comment type="caution">
    <text evidence="10">The sequence shown here is derived from an EMBL/GenBank/DDBJ whole genome shotgun (WGS) entry which is preliminary data.</text>
</comment>
<dbReference type="GO" id="GO:0004397">
    <property type="term" value="F:histidine ammonia-lyase activity"/>
    <property type="evidence" value="ECO:0007669"/>
    <property type="project" value="UniProtKB-UniRule"/>
</dbReference>
<evidence type="ECO:0000256" key="8">
    <source>
        <dbReference type="RuleBase" id="RU004479"/>
    </source>
</evidence>
<evidence type="ECO:0000256" key="1">
    <source>
        <dbReference type="ARBA" id="ARBA00005113"/>
    </source>
</evidence>
<evidence type="ECO:0000256" key="6">
    <source>
        <dbReference type="HAMAP-Rule" id="MF_00229"/>
    </source>
</evidence>
<dbReference type="CDD" id="cd00332">
    <property type="entry name" value="PAL-HAL"/>
    <property type="match status" value="1"/>
</dbReference>
<dbReference type="GO" id="GO:0005737">
    <property type="term" value="C:cytoplasm"/>
    <property type="evidence" value="ECO:0007669"/>
    <property type="project" value="UniProtKB-SubCell"/>
</dbReference>
<dbReference type="InterPro" id="IPR008948">
    <property type="entry name" value="L-Aspartase-like"/>
</dbReference>
<dbReference type="InterPro" id="IPR022313">
    <property type="entry name" value="Phe/His_NH3-lyase_AS"/>
</dbReference>
<dbReference type="NCBIfam" id="NF006871">
    <property type="entry name" value="PRK09367.1"/>
    <property type="match status" value="1"/>
</dbReference>
<protein>
    <recommendedName>
        <fullName evidence="2 6">Histidine ammonia-lyase</fullName>
        <shortName evidence="6">Histidase</shortName>
        <ecNumber evidence="2 6">4.3.1.3</ecNumber>
    </recommendedName>
</protein>
<dbReference type="EMBL" id="PZZP01000001">
    <property type="protein sequence ID" value="PTM58501.1"/>
    <property type="molecule type" value="Genomic_DNA"/>
</dbReference>
<sequence>MMDSPVWLDGHSLTLEEWEQVVFHRRPVQLAPTAITAMERSRRLVDGAVARGDVIYGITTGFGKFSDTVIDREQSEELQHNLIKSHACGVGEPLSEEIVRGMMVLRANALARGYSGIRPSTVNALILLLNDGIHPVIPSQGSLGASGDLAPLAHMILPLIGEGEVSYRGQRMGARTVLDQRGHAPITLAAKEGLALINGTQMMASICALAIRKAENLLISADIISAMTMEALGGIPDALHPLLHQARGQMGQLQVAAHMRALLHGSHCLTRPGEKRVQDAYSLRCIPQVHGASRDAYEHVEAIVIRELNAVTDNPLLFTDENLILSGGNFHGQPLALAADYLGIAMAEIANISERRSERLLNPQLSGLPPFLTQKGGLHSGYMILQYVAAALVSENKGLAHPASVDSIPSSANQEDHVSMGSIAARKLLRILDNVTRVLAIEWITAAQGLEFSDRQMGAGTVPAYRLIRKHIPPLVNDRPGQPDIEQAAQLIESGQLVKAAAVS</sequence>
<evidence type="ECO:0000256" key="3">
    <source>
        <dbReference type="ARBA" id="ARBA00022808"/>
    </source>
</evidence>
<dbReference type="Proteomes" id="UP000241639">
    <property type="component" value="Unassembled WGS sequence"/>
</dbReference>
<comment type="subcellular location">
    <subcellularLocation>
        <location evidence="6 9">Cytoplasm</location>
    </subcellularLocation>
</comment>
<keyword evidence="3 6" id="KW-0369">Histidine metabolism</keyword>
<evidence type="ECO:0000256" key="2">
    <source>
        <dbReference type="ARBA" id="ARBA00012994"/>
    </source>
</evidence>
<dbReference type="InterPro" id="IPR005921">
    <property type="entry name" value="HutH"/>
</dbReference>
<dbReference type="SUPFAM" id="SSF48557">
    <property type="entry name" value="L-aspartase-like"/>
    <property type="match status" value="1"/>
</dbReference>